<name>A0A6J5SYM0_9CAUD</name>
<evidence type="ECO:0000313" key="2">
    <source>
        <dbReference type="EMBL" id="CAB4179197.1"/>
    </source>
</evidence>
<organism evidence="3">
    <name type="scientific">uncultured Caudovirales phage</name>
    <dbReference type="NCBI Taxonomy" id="2100421"/>
    <lineage>
        <taxon>Viruses</taxon>
        <taxon>Duplodnaviria</taxon>
        <taxon>Heunggongvirae</taxon>
        <taxon>Uroviricota</taxon>
        <taxon>Caudoviricetes</taxon>
        <taxon>Peduoviridae</taxon>
        <taxon>Maltschvirus</taxon>
        <taxon>Maltschvirus maltsch</taxon>
    </lineage>
</organism>
<feature type="compositionally biased region" description="Low complexity" evidence="1">
    <location>
        <begin position="50"/>
        <end position="63"/>
    </location>
</feature>
<dbReference type="EMBL" id="LR797501">
    <property type="protein sequence ID" value="CAB4220712.1"/>
    <property type="molecule type" value="Genomic_DNA"/>
</dbReference>
<evidence type="ECO:0000256" key="1">
    <source>
        <dbReference type="SAM" id="MobiDB-lite"/>
    </source>
</evidence>
<evidence type="ECO:0000313" key="3">
    <source>
        <dbReference type="EMBL" id="CAB4220712.1"/>
    </source>
</evidence>
<proteinExistence type="predicted"/>
<reference evidence="3" key="1">
    <citation type="submission" date="2020-05" db="EMBL/GenBank/DDBJ databases">
        <authorList>
            <person name="Chiriac C."/>
            <person name="Salcher M."/>
            <person name="Ghai R."/>
            <person name="Kavagutti S V."/>
        </authorList>
    </citation>
    <scope>NUCLEOTIDE SEQUENCE</scope>
</reference>
<protein>
    <submittedName>
        <fullName evidence="3">Uncharacterized protein</fullName>
    </submittedName>
</protein>
<sequence>MSNADWWAKQLGTQQPQPSVPITAPRQTNNPMPPSQQPMTQFQPPPQPQQPTSKAQSASQTATCPECGGTNYMSVQKAAPRCYDCGYPISQSGSRYGSLTGAKVEGNAKSAIGNDVQSNWNPQGIIGRVDG</sequence>
<dbReference type="EMBL" id="LR796981">
    <property type="protein sequence ID" value="CAB4179197.1"/>
    <property type="molecule type" value="Genomic_DNA"/>
</dbReference>
<feature type="region of interest" description="Disordered" evidence="1">
    <location>
        <begin position="1"/>
        <end position="70"/>
    </location>
</feature>
<accession>A0A6J5SYM0</accession>
<gene>
    <name evidence="2" type="ORF">UFOVP1033_60</name>
    <name evidence="3" type="ORF">UFOVP1631_60</name>
</gene>